<keyword evidence="2" id="KW-1185">Reference proteome</keyword>
<reference evidence="1" key="1">
    <citation type="submission" date="2023-07" db="EMBL/GenBank/DDBJ databases">
        <title>Chromosome-level genome assembly of Artemia franciscana.</title>
        <authorList>
            <person name="Jo E."/>
        </authorList>
    </citation>
    <scope>NUCLEOTIDE SEQUENCE</scope>
    <source>
        <tissue evidence="1">Whole body</tissue>
    </source>
</reference>
<sequence length="132" mass="15149">MLDTVALVRGDFDCDHTLVTAFIRLRLKLATKLQKKVQRFRTEILKDESTRNRYRMNLDLALKTLLENSSMNTEERDLDALAKKRSEIFRQTAKTVLGRANELVVEILKLLPSAVQKGLVTHSHRFAVTLTP</sequence>
<evidence type="ECO:0000313" key="1">
    <source>
        <dbReference type="EMBL" id="KAK2726671.1"/>
    </source>
</evidence>
<gene>
    <name evidence="1" type="ORF">QYM36_007490</name>
</gene>
<dbReference type="EMBL" id="JAVRJZ010000001">
    <property type="protein sequence ID" value="KAK2726671.1"/>
    <property type="molecule type" value="Genomic_DNA"/>
</dbReference>
<proteinExistence type="predicted"/>
<comment type="caution">
    <text evidence="1">The sequence shown here is derived from an EMBL/GenBank/DDBJ whole genome shotgun (WGS) entry which is preliminary data.</text>
</comment>
<accession>A0AA88LK45</accession>
<name>A0AA88LK45_ARTSF</name>
<dbReference type="AlphaFoldDB" id="A0AA88LK45"/>
<organism evidence="1 2">
    <name type="scientific">Artemia franciscana</name>
    <name type="common">Brine shrimp</name>
    <name type="synonym">Artemia sanfranciscana</name>
    <dbReference type="NCBI Taxonomy" id="6661"/>
    <lineage>
        <taxon>Eukaryota</taxon>
        <taxon>Metazoa</taxon>
        <taxon>Ecdysozoa</taxon>
        <taxon>Arthropoda</taxon>
        <taxon>Crustacea</taxon>
        <taxon>Branchiopoda</taxon>
        <taxon>Anostraca</taxon>
        <taxon>Artemiidae</taxon>
        <taxon>Artemia</taxon>
    </lineage>
</organism>
<dbReference type="Proteomes" id="UP001187531">
    <property type="component" value="Unassembled WGS sequence"/>
</dbReference>
<evidence type="ECO:0000313" key="2">
    <source>
        <dbReference type="Proteomes" id="UP001187531"/>
    </source>
</evidence>
<feature type="non-terminal residue" evidence="1">
    <location>
        <position position="1"/>
    </location>
</feature>
<protein>
    <submittedName>
        <fullName evidence="1">Uncharacterized protein</fullName>
    </submittedName>
</protein>